<evidence type="ECO:0000259" key="2">
    <source>
        <dbReference type="Pfam" id="PF22725"/>
    </source>
</evidence>
<accession>A0ABV1C0J7</accession>
<evidence type="ECO:0000313" key="4">
    <source>
        <dbReference type="Proteomes" id="UP001442364"/>
    </source>
</evidence>
<protein>
    <submittedName>
        <fullName evidence="3">Gfo/Idh/MocA family oxidoreductase</fullName>
    </submittedName>
</protein>
<gene>
    <name evidence="3" type="ORF">WMO14_10000</name>
</gene>
<dbReference type="PANTHER" id="PTHR43249">
    <property type="entry name" value="UDP-N-ACETYL-2-AMINO-2-DEOXY-D-GLUCURONATE OXIDASE"/>
    <property type="match status" value="1"/>
</dbReference>
<dbReference type="RefSeq" id="WP_055177113.1">
    <property type="nucleotide sequence ID" value="NZ_DAWDAH010000021.1"/>
</dbReference>
<sequence length="386" mass="43523">MSDKILRAALIGVGNMGKKYVQMIVSGEVSNIKLTAVVIRRDELMEWGETLVNTDGEYVKIFRSADDMFKAEDVDTLFDAVIIATPHKTHAKLAVQAFSLGKDVLCDKPAASDIGEALTMNEAAKKSGRIYGMVFHQRLYPKYMKIKSMIDAGELGELRRVNLINSRYLRTSYYHHSGAWRSSFTGEGGGALINQGQHILDMFQYLFGMPQRMFALIPFGKYNDFAVDDEDTIIMDYDNGMTASFVLTTGEACHEERLEIIGTKAKLLLEDNTLTITRHQDVEEYIKTEMVNSRENMQYVKETIEFPKAPEPYTELLERFARASLEHNDTYLVAKGDEGINSLMLCAGAYYSACNGIQVKLPVGAEDYSRLMEELIMKEKSIKNNI</sequence>
<dbReference type="InterPro" id="IPR036291">
    <property type="entry name" value="NAD(P)-bd_dom_sf"/>
</dbReference>
<reference evidence="3 4" key="1">
    <citation type="submission" date="2024-03" db="EMBL/GenBank/DDBJ databases">
        <title>Human intestinal bacterial collection.</title>
        <authorList>
            <person name="Pauvert C."/>
            <person name="Hitch T.C.A."/>
            <person name="Clavel T."/>
        </authorList>
    </citation>
    <scope>NUCLEOTIDE SEQUENCE [LARGE SCALE GENOMIC DNA]</scope>
    <source>
        <strain evidence="3 4">CLA-AA-H255</strain>
    </source>
</reference>
<dbReference type="SUPFAM" id="SSF55347">
    <property type="entry name" value="Glyceraldehyde-3-phosphate dehydrogenase-like, C-terminal domain"/>
    <property type="match status" value="1"/>
</dbReference>
<dbReference type="InterPro" id="IPR052515">
    <property type="entry name" value="Gfo/Idh/MocA_Oxidoreductase"/>
</dbReference>
<dbReference type="Pfam" id="PF22725">
    <property type="entry name" value="GFO_IDH_MocA_C3"/>
    <property type="match status" value="1"/>
</dbReference>
<proteinExistence type="predicted"/>
<comment type="caution">
    <text evidence="3">The sequence shown here is derived from an EMBL/GenBank/DDBJ whole genome shotgun (WGS) entry which is preliminary data.</text>
</comment>
<organism evidence="3 4">
    <name type="scientific">[Lactobacillus] rogosae</name>
    <dbReference type="NCBI Taxonomy" id="706562"/>
    <lineage>
        <taxon>Bacteria</taxon>
        <taxon>Bacillati</taxon>
        <taxon>Bacillota</taxon>
        <taxon>Clostridia</taxon>
        <taxon>Lachnospirales</taxon>
        <taxon>Lachnospiraceae</taxon>
        <taxon>Lachnospira</taxon>
    </lineage>
</organism>
<evidence type="ECO:0000313" key="3">
    <source>
        <dbReference type="EMBL" id="MEQ2380211.1"/>
    </source>
</evidence>
<dbReference type="Pfam" id="PF01408">
    <property type="entry name" value="GFO_IDH_MocA"/>
    <property type="match status" value="1"/>
</dbReference>
<name>A0ABV1C0J7_9FIRM</name>
<evidence type="ECO:0000259" key="1">
    <source>
        <dbReference type="Pfam" id="PF01408"/>
    </source>
</evidence>
<feature type="domain" description="GFO/IDH/MocA-like oxidoreductase" evidence="2">
    <location>
        <begin position="143"/>
        <end position="267"/>
    </location>
</feature>
<dbReference type="Proteomes" id="UP001442364">
    <property type="component" value="Unassembled WGS sequence"/>
</dbReference>
<dbReference type="Gene3D" id="3.40.50.720">
    <property type="entry name" value="NAD(P)-binding Rossmann-like Domain"/>
    <property type="match status" value="1"/>
</dbReference>
<dbReference type="PANTHER" id="PTHR43249:SF1">
    <property type="entry name" value="D-GLUCOSIDE 3-DEHYDROGENASE"/>
    <property type="match status" value="1"/>
</dbReference>
<dbReference type="Gene3D" id="3.30.360.10">
    <property type="entry name" value="Dihydrodipicolinate Reductase, domain 2"/>
    <property type="match status" value="1"/>
</dbReference>
<dbReference type="InterPro" id="IPR055170">
    <property type="entry name" value="GFO_IDH_MocA-like_dom"/>
</dbReference>
<keyword evidence="4" id="KW-1185">Reference proteome</keyword>
<dbReference type="EMBL" id="JBBMER010000007">
    <property type="protein sequence ID" value="MEQ2380211.1"/>
    <property type="molecule type" value="Genomic_DNA"/>
</dbReference>
<dbReference type="SUPFAM" id="SSF51735">
    <property type="entry name" value="NAD(P)-binding Rossmann-fold domains"/>
    <property type="match status" value="1"/>
</dbReference>
<feature type="domain" description="Gfo/Idh/MocA-like oxidoreductase N-terminal" evidence="1">
    <location>
        <begin position="7"/>
        <end position="133"/>
    </location>
</feature>
<dbReference type="InterPro" id="IPR000683">
    <property type="entry name" value="Gfo/Idh/MocA-like_OxRdtase_N"/>
</dbReference>